<sequence length="235" mass="24525">MLEQLAALGPFFTVQEHTADSAPIPPWHSMSELAEDPDVLHDRVTETQAYLAAAGGQSPDAIEARVAASVTHLGLVARLISPALALAVLGAAVPSLALEDLRWQPVLGGAFPLSLPWGPSIGSKGPQDLSIGLFEGPIPVIGEATRPFAVSEHILWGNVASAVNGAATAITNAAPHLAERTAHLAALLLAAPALRDTHTTFAETGRFRRRSCCLIYRAAPDHAGPLCGDCALNQH</sequence>
<dbReference type="InterPro" id="IPR024726">
    <property type="entry name" value="FhuF_C"/>
</dbReference>
<dbReference type="EMBL" id="SODF01000001">
    <property type="protein sequence ID" value="TDW21389.1"/>
    <property type="molecule type" value="Genomic_DNA"/>
</dbReference>
<reference evidence="2 3" key="1">
    <citation type="submission" date="2019-03" db="EMBL/GenBank/DDBJ databases">
        <title>Genomic Encyclopedia of Type Strains, Phase III (KMG-III): the genomes of soil and plant-associated and newly described type strains.</title>
        <authorList>
            <person name="Whitman W."/>
        </authorList>
    </citation>
    <scope>NUCLEOTIDE SEQUENCE [LARGE SCALE GENOMIC DNA]</scope>
    <source>
        <strain evidence="2 3">VKM Ac-2570</strain>
    </source>
</reference>
<evidence type="ECO:0000313" key="2">
    <source>
        <dbReference type="EMBL" id="TDW21389.1"/>
    </source>
</evidence>
<protein>
    <submittedName>
        <fullName evidence="2">FhuF-like iron-sulfur protein</fullName>
    </submittedName>
</protein>
<evidence type="ECO:0000259" key="1">
    <source>
        <dbReference type="Pfam" id="PF11575"/>
    </source>
</evidence>
<comment type="caution">
    <text evidence="2">The sequence shown here is derived from an EMBL/GenBank/DDBJ whole genome shotgun (WGS) entry which is preliminary data.</text>
</comment>
<evidence type="ECO:0000313" key="3">
    <source>
        <dbReference type="Proteomes" id="UP000295447"/>
    </source>
</evidence>
<dbReference type="Proteomes" id="UP000295447">
    <property type="component" value="Unassembled WGS sequence"/>
</dbReference>
<organism evidence="2 3">
    <name type="scientific">Kribbella kalugense</name>
    <dbReference type="NCBI Taxonomy" id="2512221"/>
    <lineage>
        <taxon>Bacteria</taxon>
        <taxon>Bacillati</taxon>
        <taxon>Actinomycetota</taxon>
        <taxon>Actinomycetes</taxon>
        <taxon>Propionibacteriales</taxon>
        <taxon>Kribbellaceae</taxon>
        <taxon>Kribbella</taxon>
    </lineage>
</organism>
<dbReference type="AlphaFoldDB" id="A0A4R7ZTQ9"/>
<accession>A0A4R7ZTQ9</accession>
<gene>
    <name evidence="2" type="ORF">EV650_0212</name>
</gene>
<keyword evidence="3" id="KW-1185">Reference proteome</keyword>
<name>A0A4R7ZTQ9_9ACTN</name>
<dbReference type="Pfam" id="PF11575">
    <property type="entry name" value="FhuF_C"/>
    <property type="match status" value="1"/>
</dbReference>
<dbReference type="GO" id="GO:0051537">
    <property type="term" value="F:2 iron, 2 sulfur cluster binding"/>
    <property type="evidence" value="ECO:0007669"/>
    <property type="project" value="InterPro"/>
</dbReference>
<feature type="domain" description="Ferric siderophore reductase C-terminal" evidence="1">
    <location>
        <begin position="209"/>
        <end position="232"/>
    </location>
</feature>
<proteinExistence type="predicted"/>